<evidence type="ECO:0000313" key="1">
    <source>
        <dbReference type="EMBL" id="QLJ52243.1"/>
    </source>
</evidence>
<accession>A0A7D6BPX4</accession>
<dbReference type="KEGG" id="flt:Sv326_0068"/>
<name>A0A7D6BPX4_FERL1</name>
<gene>
    <name evidence="1" type="ORF">Sv326_0068</name>
</gene>
<reference evidence="2" key="1">
    <citation type="submission" date="2020-07" db="EMBL/GenBank/DDBJ databases">
        <title>Metabolic diversity and evolutionary history of the archaeal phylum ###Micrarchaeota### uncovered from a freshwater lake metagenome.</title>
        <authorList>
            <person name="Kadnikov V.V."/>
            <person name="Savvichev A.S."/>
            <person name="Mardanov A.V."/>
            <person name="Beletsky A.V."/>
            <person name="Chupakov A.V."/>
            <person name="Kokryatskaya N.M."/>
            <person name="Pimenov N.V."/>
            <person name="Ravin N.V."/>
        </authorList>
    </citation>
    <scope>NUCLEOTIDE SEQUENCE [LARGE SCALE GENOMIC DNA]</scope>
</reference>
<dbReference type="EMBL" id="CP058998">
    <property type="protein sequence ID" value="QLJ52243.1"/>
    <property type="molecule type" value="Genomic_DNA"/>
</dbReference>
<evidence type="ECO:0008006" key="3">
    <source>
        <dbReference type="Google" id="ProtNLM"/>
    </source>
</evidence>
<organism evidence="1 2">
    <name type="scientific">Fermentimicrarchaeum limneticum</name>
    <dbReference type="NCBI Taxonomy" id="2795018"/>
    <lineage>
        <taxon>Archaea</taxon>
        <taxon>Candidatus Micrarchaeota</taxon>
        <taxon>Candidatus Fermentimicrarchaeales</taxon>
        <taxon>Candidatus Fermentimicrarchaeaceae</taxon>
        <taxon>Candidatus Fermentimicrarchaeum</taxon>
    </lineage>
</organism>
<proteinExistence type="predicted"/>
<protein>
    <recommendedName>
        <fullName evidence="3">Amino acid-binding protein</fullName>
    </recommendedName>
</protein>
<evidence type="ECO:0000313" key="2">
    <source>
        <dbReference type="Proteomes" id="UP000510821"/>
    </source>
</evidence>
<dbReference type="AlphaFoldDB" id="A0A7D6BPX4"/>
<dbReference type="PIRSF" id="PIRSF004897">
    <property type="entry name" value="UCP004897_ACT"/>
    <property type="match status" value="1"/>
</dbReference>
<sequence length="166" mass="18417">MYKVLEKAFENSPGKRKVAEAMLRYGLRVDEKGRLFCAEIELSPAKMARALGVDRRVVIETGRSIANDDKLYGIFSQLLPTAFLGKVADKLGFESIEIRAEPHQKGIVAKVSALVADSGIGIRQIVADDPDIYPEPKLTLILEKKLDGATINRLRKIDAIQEIVIR</sequence>
<dbReference type="InterPro" id="IPR014424">
    <property type="entry name" value="UCP004897_ACT"/>
</dbReference>
<dbReference type="Proteomes" id="UP000510821">
    <property type="component" value="Chromosome"/>
</dbReference>